<dbReference type="Pfam" id="PF00931">
    <property type="entry name" value="NB-ARC"/>
    <property type="match status" value="1"/>
</dbReference>
<dbReference type="PANTHER" id="PTHR36766">
    <property type="entry name" value="PLANT BROAD-SPECTRUM MILDEW RESISTANCE PROTEIN RPW8"/>
    <property type="match status" value="1"/>
</dbReference>
<reference evidence="6 7" key="1">
    <citation type="submission" date="2019-05" db="EMBL/GenBank/DDBJ databases">
        <title>Mikania micrantha, genome provides insights into the molecular mechanism of rapid growth.</title>
        <authorList>
            <person name="Liu B."/>
        </authorList>
    </citation>
    <scope>NUCLEOTIDE SEQUENCE [LARGE SCALE GENOMIC DNA]</scope>
    <source>
        <strain evidence="6">NLD-2019</strain>
        <tissue evidence="6">Leaf</tissue>
    </source>
</reference>
<dbReference type="GO" id="GO:0015074">
    <property type="term" value="P:DNA integration"/>
    <property type="evidence" value="ECO:0007669"/>
    <property type="project" value="InterPro"/>
</dbReference>
<dbReference type="SUPFAM" id="SSF52540">
    <property type="entry name" value="P-loop containing nucleoside triphosphate hydrolases"/>
    <property type="match status" value="1"/>
</dbReference>
<dbReference type="Gene3D" id="1.10.8.430">
    <property type="entry name" value="Helical domain of apoptotic protease-activating factors"/>
    <property type="match status" value="1"/>
</dbReference>
<dbReference type="InterPro" id="IPR032675">
    <property type="entry name" value="LRR_dom_sf"/>
</dbReference>
<proteinExistence type="predicted"/>
<dbReference type="EMBL" id="SZYD01000016">
    <property type="protein sequence ID" value="KAD3336326.1"/>
    <property type="molecule type" value="Genomic_DNA"/>
</dbReference>
<feature type="compositionally biased region" description="Basic and acidic residues" evidence="4">
    <location>
        <begin position="545"/>
        <end position="554"/>
    </location>
</feature>
<dbReference type="SUPFAM" id="SSF52058">
    <property type="entry name" value="L domain-like"/>
    <property type="match status" value="3"/>
</dbReference>
<dbReference type="PANTHER" id="PTHR36766:SF61">
    <property type="entry name" value="NB-ARC DOMAIN DISEASE RESISTANCE PROTEIN"/>
    <property type="match status" value="1"/>
</dbReference>
<dbReference type="InterPro" id="IPR056789">
    <property type="entry name" value="LRR_R13L1-DRL21"/>
</dbReference>
<feature type="compositionally biased region" description="Polar residues" evidence="4">
    <location>
        <begin position="556"/>
        <end position="576"/>
    </location>
</feature>
<comment type="caution">
    <text evidence="6">The sequence shown here is derived from an EMBL/GenBank/DDBJ whole genome shotgun (WGS) entry which is preliminary data.</text>
</comment>
<dbReference type="InterPro" id="IPR042197">
    <property type="entry name" value="Apaf_helical"/>
</dbReference>
<organism evidence="6 7">
    <name type="scientific">Mikania micrantha</name>
    <name type="common">bitter vine</name>
    <dbReference type="NCBI Taxonomy" id="192012"/>
    <lineage>
        <taxon>Eukaryota</taxon>
        <taxon>Viridiplantae</taxon>
        <taxon>Streptophyta</taxon>
        <taxon>Embryophyta</taxon>
        <taxon>Tracheophyta</taxon>
        <taxon>Spermatophyta</taxon>
        <taxon>Magnoliopsida</taxon>
        <taxon>eudicotyledons</taxon>
        <taxon>Gunneridae</taxon>
        <taxon>Pentapetalae</taxon>
        <taxon>asterids</taxon>
        <taxon>campanulids</taxon>
        <taxon>Asterales</taxon>
        <taxon>Asteraceae</taxon>
        <taxon>Asteroideae</taxon>
        <taxon>Heliantheae alliance</taxon>
        <taxon>Eupatorieae</taxon>
        <taxon>Mikania</taxon>
    </lineage>
</organism>
<dbReference type="GO" id="GO:0043531">
    <property type="term" value="F:ADP binding"/>
    <property type="evidence" value="ECO:0007669"/>
    <property type="project" value="InterPro"/>
</dbReference>
<dbReference type="InterPro" id="IPR054722">
    <property type="entry name" value="PolX-like_BBD"/>
</dbReference>
<dbReference type="Gene3D" id="3.30.420.10">
    <property type="entry name" value="Ribonuclease H-like superfamily/Ribonuclease H"/>
    <property type="match status" value="1"/>
</dbReference>
<dbReference type="InterPro" id="IPR025724">
    <property type="entry name" value="GAG-pre-integrase_dom"/>
</dbReference>
<dbReference type="Gene3D" id="3.80.10.10">
    <property type="entry name" value="Ribonuclease Inhibitor"/>
    <property type="match status" value="5"/>
</dbReference>
<dbReference type="Gene3D" id="3.40.50.300">
    <property type="entry name" value="P-loop containing nucleotide triphosphate hydrolases"/>
    <property type="match status" value="1"/>
</dbReference>
<dbReference type="InterPro" id="IPR027417">
    <property type="entry name" value="P-loop_NTPase"/>
</dbReference>
<evidence type="ECO:0000313" key="6">
    <source>
        <dbReference type="EMBL" id="KAD3336326.1"/>
    </source>
</evidence>
<evidence type="ECO:0000256" key="1">
    <source>
        <dbReference type="ARBA" id="ARBA00022614"/>
    </source>
</evidence>
<dbReference type="InterPro" id="IPR057670">
    <property type="entry name" value="SH3_retrovirus"/>
</dbReference>
<dbReference type="Pfam" id="PF22936">
    <property type="entry name" value="Pol_BBD"/>
    <property type="match status" value="1"/>
</dbReference>
<evidence type="ECO:0000259" key="5">
    <source>
        <dbReference type="PROSITE" id="PS50994"/>
    </source>
</evidence>
<dbReference type="Proteomes" id="UP000326396">
    <property type="component" value="Linkage Group LG6"/>
</dbReference>
<dbReference type="InterPro" id="IPR012337">
    <property type="entry name" value="RNaseH-like_sf"/>
</dbReference>
<keyword evidence="7" id="KW-1185">Reference proteome</keyword>
<dbReference type="Pfam" id="PF23559">
    <property type="entry name" value="WHD_DRP"/>
    <property type="match status" value="1"/>
</dbReference>
<evidence type="ECO:0000256" key="3">
    <source>
        <dbReference type="ARBA" id="ARBA00022821"/>
    </source>
</evidence>
<dbReference type="Pfam" id="PF25597">
    <property type="entry name" value="SH3_retrovirus"/>
    <property type="match status" value="1"/>
</dbReference>
<feature type="compositionally biased region" description="Basic and acidic residues" evidence="4">
    <location>
        <begin position="54"/>
        <end position="69"/>
    </location>
</feature>
<dbReference type="Pfam" id="PF00665">
    <property type="entry name" value="rve"/>
    <property type="match status" value="1"/>
</dbReference>
<protein>
    <recommendedName>
        <fullName evidence="5">Integrase catalytic domain-containing protein</fullName>
    </recommendedName>
</protein>
<evidence type="ECO:0000313" key="7">
    <source>
        <dbReference type="Proteomes" id="UP000326396"/>
    </source>
</evidence>
<feature type="domain" description="Integrase catalytic" evidence="5">
    <location>
        <begin position="299"/>
        <end position="462"/>
    </location>
</feature>
<sequence>MWRFNAEVSFLVGSAAKTLEQCLHLAFTKHDNKKGHGKRFGNQVPNRFNLSQKNWRDDKGKQVDKDERSFQGSHYNKSKKTHKPMSKDHQEVLLNEKEIKPSQYGITNESLWYLDNDASNHMTGNKEHFRELDKKVSGRVRFGDGSFVEIEGKGSILLECKNKEQRVISHVYYIPNLKNNILSLGQLTENGCKVLLERDSLFLYDNNETLLMKVTRSKNRLYNINLRIGAPVCLLSKIDEEAWLWHARLGHINFDTIKLMTHKNLVQGVPRINHASQICDACLLGKHIRAPFPNQARFKSDKPLELVCGDLCGPISPPTHSGKKYIFLLVDDCTRYMWIYLLSSKDQAFGIFREFKQLVENEVGTKLKTLRTDRGGEFTSSEFNSFYKEHGIALQLTALQQNGVVERRNRTMLSTTRSIMKAMSMPQSFWGEAVRHTIYVLNRTPTKALKNSTPFEALKGRKLNLKYLRVFGCVAYAKEGSKACRLFDPMTKKICISRDVKFLEKESLNWSEYMNEVGSKEPNWIEFIVEEKVFQENNEMVPMTHDDEQEKEDNQEPLSPSSPNNIVTPPTCTHEQSSVEDAECSDILSNPFDHTPVQVKSHFELMSWVCVSDEFDVFSICKAIFKDGRENKKIETLNPLQVALVEKNSKKRIIIVLDDVWNENYNEWELLQRPFTVGVPGSKVIVTTRKRKVELDMDSNQSYPLELLSEEEPLSLFSQHASGKQYFDVNEKLKMHGEDIVKKCGNLPLALRTLGRLFRPKLTVEEWDELLKSEIWKSKNESDILPALMLSYYDLPAQLKLIFVYCSLFPKDELVLLWMAEGFLHESNGNKPMEIFGREGFEELVSRSVAREFFLVLDNKMNISDENEGLEKCYHISFINELYGPQKKFKELQRAKCLRTFLSVQVTSLKHLRYINFSSTKITCLPENVGDLQNLQSLLLSGCLKLSSLPTSTSKLINLRHLDISSTPNLKKMPLGIGGLTGLQTLSKVIIGEDDKFKVSDLKGFLNIQGQLLIERLQNDEKTEYEVLDGLRPFEKLRSLGIMYYMGEKFPSWVGHSSFVCLTALALRFCKSCKNLLALGLLPFLQKLLVAGMDGLERLGSEFLTYSNSRNVVSFPSFEVLVSDDMKNWVEWSANGGDIAGAFPCVRDICIMNCPKLNAVTIKLTTPSLQGLCVEGCSLVMLRSMVAMSSSIARLKISNIKELTELDGEIVKHLNSVKYLVISFCDKLTSLLVSNAEMREIFLNLQKFKVSFCKQLLSLGEEELQSVKEVEIDSCEKLESYKCPSSIEKWKLAIVSWLDNKFLSSLEHLYIWNMVKRTLFPEDFLVHLTKLVIDDCDNIESIPDNGYGFLPPRLRYLHIGLLLIEGLHKAKNAAEAKEVNLHQKKGICDLQFPGWVGHSSFVCLTVLALRFCKSCKKLTALGLLPLLQKLLVAGMDGLEILGYEFLAHSNSHNVVAFPSLEVLVFDDMKNWVEWSASGGDIAGVFPCLRDICIINCPKLNAVTIKLTTPSLQGLRVEGCFLAMLKGMVVMSSSIARLKISNIKGLTELDGEIVEHLNSVKYLEISFCDELTSLLESNAVTPEIFLNLQTLKVSWCKQLLSFGNEELQSVKEVEIEFCGSLKSYNCPSRVEKLEISNCSSLASSSFPTVDNIRSTLKSLYVLGCDNLEVSWLDNKFLSSLEHLYIWNMVNRTLFPQGFLVHLTKLVIDDCNNIESIPDNGYGFLPSRLRYLHISKCKNLNSFPHKHLQSLESLKEMIIRMCPNLDNTFPSGSWPPNLSTLRIGGLKKTISEWGMQNFPTTLVTLGLYGDEDSRLVTFAEAKVLPSSLTSLNLFDFKKLESLSEGLQHLTCLQHLQLYKCTELRFARDIASFTFKLDNES</sequence>
<dbReference type="GO" id="GO:0006952">
    <property type="term" value="P:defense response"/>
    <property type="evidence" value="ECO:0007669"/>
    <property type="project" value="UniProtKB-KW"/>
</dbReference>
<dbReference type="PRINTS" id="PR00364">
    <property type="entry name" value="DISEASERSIST"/>
</dbReference>
<evidence type="ECO:0000256" key="4">
    <source>
        <dbReference type="SAM" id="MobiDB-lite"/>
    </source>
</evidence>
<dbReference type="InterPro" id="IPR058922">
    <property type="entry name" value="WHD_DRP"/>
</dbReference>
<accession>A0A5N6M7D1</accession>
<keyword evidence="1" id="KW-0433">Leucine-rich repeat</keyword>
<feature type="compositionally biased region" description="Polar residues" evidence="4">
    <location>
        <begin position="43"/>
        <end position="53"/>
    </location>
</feature>
<feature type="region of interest" description="Disordered" evidence="4">
    <location>
        <begin position="545"/>
        <end position="579"/>
    </location>
</feature>
<feature type="region of interest" description="Disordered" evidence="4">
    <location>
        <begin position="33"/>
        <end position="87"/>
    </location>
</feature>
<dbReference type="InterPro" id="IPR002182">
    <property type="entry name" value="NB-ARC"/>
</dbReference>
<dbReference type="GO" id="GO:0003676">
    <property type="term" value="F:nucleic acid binding"/>
    <property type="evidence" value="ECO:0007669"/>
    <property type="project" value="InterPro"/>
</dbReference>
<gene>
    <name evidence="6" type="ORF">E3N88_31845</name>
</gene>
<dbReference type="Pfam" id="PF25019">
    <property type="entry name" value="LRR_R13L1-DRL21"/>
    <property type="match status" value="1"/>
</dbReference>
<dbReference type="InterPro" id="IPR036397">
    <property type="entry name" value="RNaseH_sf"/>
</dbReference>
<dbReference type="OrthoDB" id="1478287at2759"/>
<dbReference type="Pfam" id="PF13976">
    <property type="entry name" value="gag_pre-integrs"/>
    <property type="match status" value="1"/>
</dbReference>
<evidence type="ECO:0000256" key="2">
    <source>
        <dbReference type="ARBA" id="ARBA00022741"/>
    </source>
</evidence>
<dbReference type="SUPFAM" id="SSF53098">
    <property type="entry name" value="Ribonuclease H-like"/>
    <property type="match status" value="1"/>
</dbReference>
<dbReference type="PROSITE" id="PS50994">
    <property type="entry name" value="INTEGRASE"/>
    <property type="match status" value="1"/>
</dbReference>
<keyword evidence="2" id="KW-0547">Nucleotide-binding</keyword>
<dbReference type="InterPro" id="IPR001584">
    <property type="entry name" value="Integrase_cat-core"/>
</dbReference>
<keyword evidence="3" id="KW-0611">Plant defense</keyword>
<name>A0A5N6M7D1_9ASTR</name>